<feature type="transmembrane region" description="Helical" evidence="2">
    <location>
        <begin position="54"/>
        <end position="73"/>
    </location>
</feature>
<keyword evidence="2" id="KW-1133">Transmembrane helix</keyword>
<sequence>MSRDVLRTLAAARPAELDPDAPVDPATRAAELARARTGHSRAERVVPRRRVRPMWGLGLVGAATAALVAATTLTGTGTDSPTTVRPGASGAPRAMDARTVLLAAADQADKQTEDVRAYWYQATVARNYLRATSPQGDYTVVSEERSEGWTPSAPGGRQWGRQQSLGVRPATKADQAAWQRAGSPSTFQVKTPVAPKGRAASRYKNAELNAAPGKPQLSSTPLVDGDKVFWLGRNVTMKDLRSLPADPARLKKSLLRWYKGHDTESSSVPMASDEWLFQVTRGLVIDMPVKPEVRAAAFRMLAELKTVRSVGEVKDAQGRTGAAVAVTTSTPNGVLQHRLIIDPGTGNALSDEIVVLKPAGANANLPAGTPLQSTTVIKTTWTDSAPR</sequence>
<dbReference type="Proteomes" id="UP001500683">
    <property type="component" value="Unassembled WGS sequence"/>
</dbReference>
<dbReference type="NCBIfam" id="NF038083">
    <property type="entry name" value="CU044_5270_fam"/>
    <property type="match status" value="1"/>
</dbReference>
<reference evidence="4" key="1">
    <citation type="journal article" date="2019" name="Int. J. Syst. Evol. Microbiol.">
        <title>The Global Catalogue of Microorganisms (GCM) 10K type strain sequencing project: providing services to taxonomists for standard genome sequencing and annotation.</title>
        <authorList>
            <consortium name="The Broad Institute Genomics Platform"/>
            <consortium name="The Broad Institute Genome Sequencing Center for Infectious Disease"/>
            <person name="Wu L."/>
            <person name="Ma J."/>
        </authorList>
    </citation>
    <scope>NUCLEOTIDE SEQUENCE [LARGE SCALE GENOMIC DNA]</scope>
    <source>
        <strain evidence="4">JCM 16702</strain>
    </source>
</reference>
<accession>A0ABP7W226</accession>
<comment type="caution">
    <text evidence="3">The sequence shown here is derived from an EMBL/GenBank/DDBJ whole genome shotgun (WGS) entry which is preliminary data.</text>
</comment>
<proteinExistence type="predicted"/>
<organism evidence="3 4">
    <name type="scientific">Actinomadura miaoliensis</name>
    <dbReference type="NCBI Taxonomy" id="430685"/>
    <lineage>
        <taxon>Bacteria</taxon>
        <taxon>Bacillati</taxon>
        <taxon>Actinomycetota</taxon>
        <taxon>Actinomycetes</taxon>
        <taxon>Streptosporangiales</taxon>
        <taxon>Thermomonosporaceae</taxon>
        <taxon>Actinomadura</taxon>
    </lineage>
</organism>
<gene>
    <name evidence="3" type="ORF">GCM10022214_41230</name>
</gene>
<keyword evidence="2" id="KW-0812">Transmembrane</keyword>
<dbReference type="EMBL" id="BAAAZG010000025">
    <property type="protein sequence ID" value="GAA4078770.1"/>
    <property type="molecule type" value="Genomic_DNA"/>
</dbReference>
<evidence type="ECO:0000313" key="4">
    <source>
        <dbReference type="Proteomes" id="UP001500683"/>
    </source>
</evidence>
<evidence type="ECO:0008006" key="5">
    <source>
        <dbReference type="Google" id="ProtNLM"/>
    </source>
</evidence>
<keyword evidence="2" id="KW-0472">Membrane</keyword>
<protein>
    <recommendedName>
        <fullName evidence="5">CU044_5270 family protein</fullName>
    </recommendedName>
</protein>
<name>A0ABP7W226_9ACTN</name>
<dbReference type="RefSeq" id="WP_344949696.1">
    <property type="nucleotide sequence ID" value="NZ_BAAAZG010000025.1"/>
</dbReference>
<evidence type="ECO:0000313" key="3">
    <source>
        <dbReference type="EMBL" id="GAA4078770.1"/>
    </source>
</evidence>
<evidence type="ECO:0000256" key="2">
    <source>
        <dbReference type="SAM" id="Phobius"/>
    </source>
</evidence>
<keyword evidence="4" id="KW-1185">Reference proteome</keyword>
<evidence type="ECO:0000256" key="1">
    <source>
        <dbReference type="SAM" id="MobiDB-lite"/>
    </source>
</evidence>
<feature type="region of interest" description="Disordered" evidence="1">
    <location>
        <begin position="179"/>
        <end position="199"/>
    </location>
</feature>
<dbReference type="InterPro" id="IPR047789">
    <property type="entry name" value="CU044_5270-like"/>
</dbReference>
<feature type="region of interest" description="Disordered" evidence="1">
    <location>
        <begin position="145"/>
        <end position="164"/>
    </location>
</feature>